<dbReference type="GO" id="GO:0032259">
    <property type="term" value="P:methylation"/>
    <property type="evidence" value="ECO:0007669"/>
    <property type="project" value="UniProtKB-KW"/>
</dbReference>
<dbReference type="NCBIfam" id="TIGR00222">
    <property type="entry name" value="panB"/>
    <property type="match status" value="1"/>
</dbReference>
<accession>A0A3N4L1X9</accession>
<comment type="catalytic activity">
    <reaction evidence="5 6">
        <text>(6R)-5,10-methylene-5,6,7,8-tetrahydrofolate + 3-methyl-2-oxobutanoate + H2O = 2-dehydropantoate + (6S)-5,6,7,8-tetrahydrofolate</text>
        <dbReference type="Rhea" id="RHEA:11824"/>
        <dbReference type="ChEBI" id="CHEBI:11561"/>
        <dbReference type="ChEBI" id="CHEBI:11851"/>
        <dbReference type="ChEBI" id="CHEBI:15377"/>
        <dbReference type="ChEBI" id="CHEBI:15636"/>
        <dbReference type="ChEBI" id="CHEBI:57453"/>
        <dbReference type="EC" id="2.1.2.11"/>
    </reaction>
</comment>
<dbReference type="EC" id="2.1.2.11" evidence="3 6"/>
<dbReference type="STRING" id="1392247.A0A3N4L1X9"/>
<keyword evidence="6" id="KW-0566">Pantothenate biosynthesis</keyword>
<dbReference type="FunCoup" id="A0A3N4L1X9">
    <property type="interactions" value="152"/>
</dbReference>
<evidence type="ECO:0000256" key="1">
    <source>
        <dbReference type="ARBA" id="ARBA00005033"/>
    </source>
</evidence>
<evidence type="ECO:0000313" key="7">
    <source>
        <dbReference type="EMBL" id="RPB16817.1"/>
    </source>
</evidence>
<comment type="pathway">
    <text evidence="1 6">Cofactor biosynthesis; (R)-pantothenate biosynthesis; (R)-pantoate from 3-methyl-2-oxobutanoate: step 1/2.</text>
</comment>
<dbReference type="InParanoid" id="A0A3N4L1X9"/>
<evidence type="ECO:0000256" key="4">
    <source>
        <dbReference type="ARBA" id="ARBA00022679"/>
    </source>
</evidence>
<dbReference type="GO" id="GO:0003864">
    <property type="term" value="F:3-methyl-2-oxobutanoate hydroxymethyltransferase activity"/>
    <property type="evidence" value="ECO:0007669"/>
    <property type="project" value="UniProtKB-EC"/>
</dbReference>
<proteinExistence type="inferred from homology"/>
<dbReference type="GO" id="GO:0005739">
    <property type="term" value="C:mitochondrion"/>
    <property type="evidence" value="ECO:0007669"/>
    <property type="project" value="TreeGrafter"/>
</dbReference>
<evidence type="ECO:0000313" key="8">
    <source>
        <dbReference type="Proteomes" id="UP000277580"/>
    </source>
</evidence>
<gene>
    <name evidence="7" type="ORF">P167DRAFT_480434</name>
</gene>
<dbReference type="NCBIfam" id="NF001452">
    <property type="entry name" value="PRK00311.1"/>
    <property type="match status" value="1"/>
</dbReference>
<evidence type="ECO:0000256" key="3">
    <source>
        <dbReference type="ARBA" id="ARBA00012618"/>
    </source>
</evidence>
<dbReference type="GO" id="GO:0008168">
    <property type="term" value="F:methyltransferase activity"/>
    <property type="evidence" value="ECO:0007669"/>
    <property type="project" value="UniProtKB-KW"/>
</dbReference>
<dbReference type="AlphaFoldDB" id="A0A3N4L1X9"/>
<keyword evidence="7" id="KW-0489">Methyltransferase</keyword>
<dbReference type="Gene3D" id="3.20.20.60">
    <property type="entry name" value="Phosphoenolpyruvate-binding domains"/>
    <property type="match status" value="1"/>
</dbReference>
<dbReference type="InterPro" id="IPR003700">
    <property type="entry name" value="Pantoate_hydroxy_MeTrfase"/>
</dbReference>
<dbReference type="GO" id="GO:0000287">
    <property type="term" value="F:magnesium ion binding"/>
    <property type="evidence" value="ECO:0007669"/>
    <property type="project" value="TreeGrafter"/>
</dbReference>
<dbReference type="SUPFAM" id="SSF51621">
    <property type="entry name" value="Phosphoenolpyruvate/pyruvate domain"/>
    <property type="match status" value="1"/>
</dbReference>
<dbReference type="FunFam" id="3.20.20.60:FF:000003">
    <property type="entry name" value="3-methyl-2-oxobutanoate hydroxymethyltransferase"/>
    <property type="match status" value="1"/>
</dbReference>
<dbReference type="OrthoDB" id="425211at2759"/>
<evidence type="ECO:0000256" key="2">
    <source>
        <dbReference type="ARBA" id="ARBA00008676"/>
    </source>
</evidence>
<evidence type="ECO:0000256" key="5">
    <source>
        <dbReference type="ARBA" id="ARBA00049172"/>
    </source>
</evidence>
<organism evidence="7 8">
    <name type="scientific">Morchella conica CCBAS932</name>
    <dbReference type="NCBI Taxonomy" id="1392247"/>
    <lineage>
        <taxon>Eukaryota</taxon>
        <taxon>Fungi</taxon>
        <taxon>Dikarya</taxon>
        <taxon>Ascomycota</taxon>
        <taxon>Pezizomycotina</taxon>
        <taxon>Pezizomycetes</taxon>
        <taxon>Pezizales</taxon>
        <taxon>Morchellaceae</taxon>
        <taxon>Morchella</taxon>
    </lineage>
</organism>
<dbReference type="InterPro" id="IPR015813">
    <property type="entry name" value="Pyrv/PenolPyrv_kinase-like_dom"/>
</dbReference>
<protein>
    <recommendedName>
        <fullName evidence="3 6">3-methyl-2-oxobutanoate hydroxymethyltransferase</fullName>
        <ecNumber evidence="3 6">2.1.2.11</ecNumber>
    </recommendedName>
</protein>
<dbReference type="EMBL" id="ML119107">
    <property type="protein sequence ID" value="RPB16817.1"/>
    <property type="molecule type" value="Genomic_DNA"/>
</dbReference>
<dbReference type="CDD" id="cd06557">
    <property type="entry name" value="KPHMT-like"/>
    <property type="match status" value="1"/>
</dbReference>
<dbReference type="PANTHER" id="PTHR20881:SF0">
    <property type="entry name" value="3-METHYL-2-OXOBUTANOATE HYDROXYMETHYLTRANSFERASE"/>
    <property type="match status" value="1"/>
</dbReference>
<keyword evidence="4 6" id="KW-0808">Transferase</keyword>
<dbReference type="PIRSF" id="PIRSF000388">
    <property type="entry name" value="Pantoate_hydroxy_MeTrfase"/>
    <property type="match status" value="1"/>
</dbReference>
<dbReference type="Proteomes" id="UP000277580">
    <property type="component" value="Unassembled WGS sequence"/>
</dbReference>
<dbReference type="UniPathway" id="UPA00028">
    <property type="reaction ID" value="UER00003"/>
</dbReference>
<dbReference type="PANTHER" id="PTHR20881">
    <property type="entry name" value="3-METHYL-2-OXOBUTANOATE HYDROXYMETHYLTRANSFERASE"/>
    <property type="match status" value="1"/>
</dbReference>
<dbReference type="Pfam" id="PF02548">
    <property type="entry name" value="Pantoate_transf"/>
    <property type="match status" value="1"/>
</dbReference>
<dbReference type="HAMAP" id="MF_00156">
    <property type="entry name" value="PanB"/>
    <property type="match status" value="1"/>
</dbReference>
<comment type="similarity">
    <text evidence="2 6">Belongs to the PanB family.</text>
</comment>
<dbReference type="GO" id="GO:0015940">
    <property type="term" value="P:pantothenate biosynthetic process"/>
    <property type="evidence" value="ECO:0007669"/>
    <property type="project" value="UniProtKB-UniPathway"/>
</dbReference>
<reference evidence="7 8" key="1">
    <citation type="journal article" date="2018" name="Nat. Ecol. Evol.">
        <title>Pezizomycetes genomes reveal the molecular basis of ectomycorrhizal truffle lifestyle.</title>
        <authorList>
            <person name="Murat C."/>
            <person name="Payen T."/>
            <person name="Noel B."/>
            <person name="Kuo A."/>
            <person name="Morin E."/>
            <person name="Chen J."/>
            <person name="Kohler A."/>
            <person name="Krizsan K."/>
            <person name="Balestrini R."/>
            <person name="Da Silva C."/>
            <person name="Montanini B."/>
            <person name="Hainaut M."/>
            <person name="Levati E."/>
            <person name="Barry K.W."/>
            <person name="Belfiori B."/>
            <person name="Cichocki N."/>
            <person name="Clum A."/>
            <person name="Dockter R.B."/>
            <person name="Fauchery L."/>
            <person name="Guy J."/>
            <person name="Iotti M."/>
            <person name="Le Tacon F."/>
            <person name="Lindquist E.A."/>
            <person name="Lipzen A."/>
            <person name="Malagnac F."/>
            <person name="Mello A."/>
            <person name="Molinier V."/>
            <person name="Miyauchi S."/>
            <person name="Poulain J."/>
            <person name="Riccioni C."/>
            <person name="Rubini A."/>
            <person name="Sitrit Y."/>
            <person name="Splivallo R."/>
            <person name="Traeger S."/>
            <person name="Wang M."/>
            <person name="Zifcakova L."/>
            <person name="Wipf D."/>
            <person name="Zambonelli A."/>
            <person name="Paolocci F."/>
            <person name="Nowrousian M."/>
            <person name="Ottonello S."/>
            <person name="Baldrian P."/>
            <person name="Spatafora J.W."/>
            <person name="Henrissat B."/>
            <person name="Nagy L.G."/>
            <person name="Aury J.M."/>
            <person name="Wincker P."/>
            <person name="Grigoriev I.V."/>
            <person name="Bonfante P."/>
            <person name="Martin F.M."/>
        </authorList>
    </citation>
    <scope>NUCLEOTIDE SEQUENCE [LARGE SCALE GENOMIC DNA]</scope>
    <source>
        <strain evidence="7 8">CCBAS932</strain>
    </source>
</reference>
<name>A0A3N4L1X9_9PEZI</name>
<sequence length="271" mass="29180">MTAHDFPSGLAADQAHMDMILVGDSLAMVALGMEDTNQLKLEDMLHHCRAVSRAVKSAFTIGDLPMGSYEVSPEQAVRSAISMIQDGRVESVKLEGGAEMSPTISRITSIGIPVLGHIGLTPQRSHALGGFRVQGKTASSANKLFTDALTLQAAGCYSLVLEAVPAPVAALITSKLRIPTIGIGAGGGCSGQVLVQIDALGNFPEGRFMPKFVRKYGSVFEESKRAIERYRDEVKSGQYPAVEHTYPISKGELEEFEAIVERRSKEFEIEE</sequence>
<dbReference type="InterPro" id="IPR040442">
    <property type="entry name" value="Pyrv_kinase-like_dom_sf"/>
</dbReference>
<evidence type="ECO:0000256" key="6">
    <source>
        <dbReference type="RuleBase" id="RU362100"/>
    </source>
</evidence>
<comment type="function">
    <text evidence="6">Catalyzes the reversible reaction in which hydroxymethyl group from 5,10-methylenetetrahydrofolate is transferred onto alpha-ketoisovalerate to form ketopantoate.</text>
</comment>
<keyword evidence="8" id="KW-1185">Reference proteome</keyword>